<dbReference type="SUPFAM" id="SSF53756">
    <property type="entry name" value="UDP-Glycosyltransferase/glycogen phosphorylase"/>
    <property type="match status" value="1"/>
</dbReference>
<protein>
    <recommendedName>
        <fullName evidence="1">Glycosyl transferase family 1 domain-containing protein</fullName>
    </recommendedName>
</protein>
<dbReference type="Proteomes" id="UP000246104">
    <property type="component" value="Unassembled WGS sequence"/>
</dbReference>
<reference evidence="2 3" key="1">
    <citation type="submission" date="2018-02" db="EMBL/GenBank/DDBJ databases">
        <title>Genomic Reconstructions from Amazon Rainforest and Pasture Soil Reveal Novel Insights into the Physiology of Candidate Phyla in Tropical Sites.</title>
        <authorList>
            <person name="Kroeger M.E."/>
            <person name="Delmont T."/>
            <person name="Eren A.M."/>
            <person name="Guo J."/>
            <person name="Meyer K.M."/>
            <person name="Khan K."/>
            <person name="Rodrigues J.L.M."/>
            <person name="Bohannan B.J.M."/>
            <person name="Tringe S."/>
            <person name="Borges C.D."/>
            <person name="Tiedje J."/>
            <person name="Tsai S.M."/>
            <person name="Nusslein K."/>
        </authorList>
    </citation>
    <scope>NUCLEOTIDE SEQUENCE [LARGE SCALE GENOMIC DNA]</scope>
    <source>
        <strain evidence="2">Amazon FNV 2010 28 9</strain>
    </source>
</reference>
<evidence type="ECO:0000259" key="1">
    <source>
        <dbReference type="Pfam" id="PF00534"/>
    </source>
</evidence>
<dbReference type="PANTHER" id="PTHR45919">
    <property type="entry name" value="GDP-MAN:MAN(3)GLCNAC(2)-PP-DOL ALPHA-1,2-MANNOSYLTRANSFERASE"/>
    <property type="match status" value="1"/>
</dbReference>
<comment type="caution">
    <text evidence="2">The sequence shown here is derived from an EMBL/GenBank/DDBJ whole genome shotgun (WGS) entry which is preliminary data.</text>
</comment>
<dbReference type="InterPro" id="IPR038013">
    <property type="entry name" value="ALG11"/>
</dbReference>
<gene>
    <name evidence="2" type="ORF">C5B42_00800</name>
</gene>
<dbReference type="PANTHER" id="PTHR45919:SF1">
    <property type="entry name" value="GDP-MAN:MAN(3)GLCNAC(2)-PP-DOL ALPHA-1,2-MANNOSYLTRANSFERASE"/>
    <property type="match status" value="1"/>
</dbReference>
<dbReference type="AlphaFoldDB" id="A0A317JQT7"/>
<dbReference type="InterPro" id="IPR001296">
    <property type="entry name" value="Glyco_trans_1"/>
</dbReference>
<feature type="domain" description="Glycosyl transferase family 1" evidence="1">
    <location>
        <begin position="165"/>
        <end position="342"/>
    </location>
</feature>
<proteinExistence type="predicted"/>
<accession>A0A317JQT7</accession>
<dbReference type="GO" id="GO:0016020">
    <property type="term" value="C:membrane"/>
    <property type="evidence" value="ECO:0007669"/>
    <property type="project" value="TreeGrafter"/>
</dbReference>
<dbReference type="GO" id="GO:0006487">
    <property type="term" value="P:protein N-linked glycosylation"/>
    <property type="evidence" value="ECO:0007669"/>
    <property type="project" value="TreeGrafter"/>
</dbReference>
<name>A0A317JQT7_9BACT</name>
<organism evidence="2 3">
    <name type="scientific">Candidatus Cerribacteria bacterium 'Amazon FNV 2010 28 9'</name>
    <dbReference type="NCBI Taxonomy" id="2081795"/>
    <lineage>
        <taxon>Bacteria</taxon>
        <taxon>Candidatus Cerribacteria</taxon>
    </lineage>
</organism>
<evidence type="ECO:0000313" key="2">
    <source>
        <dbReference type="EMBL" id="PWU24042.1"/>
    </source>
</evidence>
<dbReference type="Pfam" id="PF00534">
    <property type="entry name" value="Glycos_transf_1"/>
    <property type="match status" value="1"/>
</dbReference>
<evidence type="ECO:0000313" key="3">
    <source>
        <dbReference type="Proteomes" id="UP000246104"/>
    </source>
</evidence>
<sequence length="364" mass="41497">MKKRIALYSAYIPKHAGGGEKYLLSIGEVCSQCAQTELLVSQTETQYAKNALRSYEQRFGLQLEDVLVKSSSIGATKSPITTFLSTAQFSHLFAMTDGSIFPTAAKHSHLIVQVPWTRRLSMPEQLKLKNWESIIVYSHFVKSVLERSWKINKIQVIAPYVDAKEFAPQPKEKIILNVGRFFKHATSNSKRQDVIINAFKKLYDKGHIDGFSLVLIGNVDPNPDSQEYLEELKKLAYGYPINIITDASYEEMKSYYARSLFYWHAAGFEVDEVKNPEHTEHFGITTLEAMASGCIPLVVPKGGQKEVVADERFFWETQEDLLSKTSRFVEVSKSQQEKLAQEVRSMTTRYSKEQFIANIQRLVE</sequence>
<dbReference type="EMBL" id="PSRQ01000014">
    <property type="protein sequence ID" value="PWU24042.1"/>
    <property type="molecule type" value="Genomic_DNA"/>
</dbReference>
<dbReference type="Gene3D" id="3.40.50.2000">
    <property type="entry name" value="Glycogen Phosphorylase B"/>
    <property type="match status" value="1"/>
</dbReference>
<dbReference type="GO" id="GO:0004377">
    <property type="term" value="F:GDP-Man:Man(3)GlcNAc(2)-PP-Dol alpha-1,2-mannosyltransferase activity"/>
    <property type="evidence" value="ECO:0007669"/>
    <property type="project" value="InterPro"/>
</dbReference>